<reference evidence="7 8" key="1">
    <citation type="submission" date="2016-10" db="EMBL/GenBank/DDBJ databases">
        <authorList>
            <person name="de Groot N.N."/>
        </authorList>
    </citation>
    <scope>NUCLEOTIDE SEQUENCE [LARGE SCALE GENOMIC DNA]</scope>
    <source>
        <strain evidence="7 8">CGMCC 1.7031</strain>
    </source>
</reference>
<dbReference type="Pfam" id="PF13620">
    <property type="entry name" value="CarboxypepD_reg"/>
    <property type="match status" value="1"/>
</dbReference>
<keyword evidence="2" id="KW-0472">Membrane</keyword>
<dbReference type="InterPro" id="IPR036942">
    <property type="entry name" value="Beta-barrel_TonB_sf"/>
</dbReference>
<organism evidence="7 8">
    <name type="scientific">Flavobacterium caeni</name>
    <dbReference type="NCBI Taxonomy" id="490189"/>
    <lineage>
        <taxon>Bacteria</taxon>
        <taxon>Pseudomonadati</taxon>
        <taxon>Bacteroidota</taxon>
        <taxon>Flavobacteriia</taxon>
        <taxon>Flavobacteriales</taxon>
        <taxon>Flavobacteriaceae</taxon>
        <taxon>Flavobacterium</taxon>
    </lineage>
</organism>
<name>A0A1G5BJX9_9FLAO</name>
<feature type="signal peptide" evidence="4">
    <location>
        <begin position="1"/>
        <end position="21"/>
    </location>
</feature>
<comment type="subcellular location">
    <subcellularLocation>
        <location evidence="1">Cell outer membrane</location>
    </subcellularLocation>
</comment>
<dbReference type="InterPro" id="IPR013784">
    <property type="entry name" value="Carb-bd-like_fold"/>
</dbReference>
<keyword evidence="3" id="KW-0998">Cell outer membrane</keyword>
<dbReference type="RefSeq" id="WP_170826766.1">
    <property type="nucleotide sequence ID" value="NZ_FMVF01000002.1"/>
</dbReference>
<dbReference type="InterPro" id="IPR012910">
    <property type="entry name" value="Plug_dom"/>
</dbReference>
<evidence type="ECO:0000256" key="3">
    <source>
        <dbReference type="ARBA" id="ARBA00023237"/>
    </source>
</evidence>
<dbReference type="Pfam" id="PF14905">
    <property type="entry name" value="OMP_b-brl_3"/>
    <property type="match status" value="1"/>
</dbReference>
<dbReference type="Pfam" id="PF07715">
    <property type="entry name" value="Plug"/>
    <property type="match status" value="1"/>
</dbReference>
<keyword evidence="7" id="KW-0675">Receptor</keyword>
<proteinExistence type="predicted"/>
<keyword evidence="4" id="KW-0732">Signal</keyword>
<dbReference type="GO" id="GO:0030246">
    <property type="term" value="F:carbohydrate binding"/>
    <property type="evidence" value="ECO:0007669"/>
    <property type="project" value="InterPro"/>
</dbReference>
<evidence type="ECO:0000313" key="7">
    <source>
        <dbReference type="EMBL" id="SCX90438.1"/>
    </source>
</evidence>
<feature type="domain" description="Outer membrane protein beta-barrel" evidence="6">
    <location>
        <begin position="378"/>
        <end position="784"/>
    </location>
</feature>
<dbReference type="EMBL" id="FMVF01000002">
    <property type="protein sequence ID" value="SCX90438.1"/>
    <property type="molecule type" value="Genomic_DNA"/>
</dbReference>
<protein>
    <submittedName>
        <fullName evidence="7">Outer membrane receptor proteins, mostly Fe transport</fullName>
    </submittedName>
</protein>
<evidence type="ECO:0000256" key="2">
    <source>
        <dbReference type="ARBA" id="ARBA00023136"/>
    </source>
</evidence>
<feature type="chain" id="PRO_5011746276" evidence="4">
    <location>
        <begin position="22"/>
        <end position="809"/>
    </location>
</feature>
<dbReference type="GO" id="GO:0009279">
    <property type="term" value="C:cell outer membrane"/>
    <property type="evidence" value="ECO:0007669"/>
    <property type="project" value="UniProtKB-SubCell"/>
</dbReference>
<dbReference type="InterPro" id="IPR041700">
    <property type="entry name" value="OMP_b-brl_3"/>
</dbReference>
<dbReference type="AlphaFoldDB" id="A0A1G5BJX9"/>
<sequence length="809" mass="90189">MKIIYAVVCLFCFGITSAQTAKISGIVKDSNQKPVGNILISLLQSTNQTLVKTEITQPDGAFAFENLQAGEYVITIDENGYQTFASQPISVVDSQSATANPVLTLTEAQQLSEVTVQKKKPLAEYKIDRTVVNVDAMVSSAGSDAMDVLEKSPGIIVDQNGTISFKGRSGVQVFIDDKPTYLSGSELEAYLKALPASTLDQIELITNPPAKYEAAGSAGIINIKTKKSKAKGFNGNYTARGSVGKRWHSRNGLSLNFMQGKVRVFGNAGYATQAFVTDLDIYRQFLNPDGSTRSLFDQKTLIERRNNTANLRLGTYFYATEKTTLGINLGGMLRRGNQRSDGSSVVYDAAGVLDSTIVAKNSERNRFKNASVNLNGSHEFAEGKKWSADVDYLRYDDKTIQNFSNYVFRPDSGLASSDESTGKLPGVIDIYAFKTDYSHAFPKDQTLDTGYKLSYSHTDNVTEYADVTDAASVPNYDMSNHFKYDEVIHAGYVNYSRNFKRWSLQAGLRVEHTISKGNQLGNVMKPASQFRRDYTNLFPTLYVQYKVDSIGNHQLVTSYGKRINRPYYQDLNPFVSPLDKFTFYTGNPYLNPSFSHTVELSYRYKSLFNTTVSYGFTEDGIDETLEIKEGVYYSRPGNLSKTKYVSWNIQSDIPVAQWWSANMYCEVTHMKYDSPLYTQYLTAEGTMFYLQANNRFKLGKGWQAELGGNVISALPSAQVGTRPKHTVNCGVQKKVLKDQGTIRFTVNDIFYSNVNAGTINNLQDTYANYENWGDTRYAALTFTYAFGKMFASKDGGERTGAESEQNRVK</sequence>
<evidence type="ECO:0000256" key="1">
    <source>
        <dbReference type="ARBA" id="ARBA00004442"/>
    </source>
</evidence>
<evidence type="ECO:0000259" key="6">
    <source>
        <dbReference type="Pfam" id="PF14905"/>
    </source>
</evidence>
<dbReference type="InterPro" id="IPR037066">
    <property type="entry name" value="Plug_dom_sf"/>
</dbReference>
<keyword evidence="8" id="KW-1185">Reference proteome</keyword>
<evidence type="ECO:0000256" key="4">
    <source>
        <dbReference type="SAM" id="SignalP"/>
    </source>
</evidence>
<dbReference type="SUPFAM" id="SSF56935">
    <property type="entry name" value="Porins"/>
    <property type="match status" value="1"/>
</dbReference>
<dbReference type="Gene3D" id="2.60.40.1120">
    <property type="entry name" value="Carboxypeptidase-like, regulatory domain"/>
    <property type="match status" value="1"/>
</dbReference>
<dbReference type="Gene3D" id="2.40.170.20">
    <property type="entry name" value="TonB-dependent receptor, beta-barrel domain"/>
    <property type="match status" value="1"/>
</dbReference>
<dbReference type="STRING" id="490189.SAMN02927903_00395"/>
<dbReference type="Gene3D" id="2.170.130.10">
    <property type="entry name" value="TonB-dependent receptor, plug domain"/>
    <property type="match status" value="1"/>
</dbReference>
<dbReference type="SUPFAM" id="SSF49452">
    <property type="entry name" value="Starch-binding domain-like"/>
    <property type="match status" value="1"/>
</dbReference>
<feature type="domain" description="TonB-dependent receptor plug" evidence="5">
    <location>
        <begin position="126"/>
        <end position="219"/>
    </location>
</feature>
<accession>A0A1G5BJX9</accession>
<dbReference type="Proteomes" id="UP000199354">
    <property type="component" value="Unassembled WGS sequence"/>
</dbReference>
<evidence type="ECO:0000259" key="5">
    <source>
        <dbReference type="Pfam" id="PF07715"/>
    </source>
</evidence>
<evidence type="ECO:0000313" key="8">
    <source>
        <dbReference type="Proteomes" id="UP000199354"/>
    </source>
</evidence>
<gene>
    <name evidence="7" type="ORF">SAMN02927903_00395</name>
</gene>